<feature type="coiled-coil region" evidence="1">
    <location>
        <begin position="300"/>
        <end position="377"/>
    </location>
</feature>
<evidence type="ECO:0000256" key="2">
    <source>
        <dbReference type="SAM" id="MobiDB-lite"/>
    </source>
</evidence>
<evidence type="ECO:0000256" key="1">
    <source>
        <dbReference type="SAM" id="Coils"/>
    </source>
</evidence>
<evidence type="ECO:0000313" key="4">
    <source>
        <dbReference type="Proteomes" id="UP000318626"/>
    </source>
</evidence>
<feature type="region of interest" description="Disordered" evidence="2">
    <location>
        <begin position="1"/>
        <end position="47"/>
    </location>
</feature>
<feature type="region of interest" description="Disordered" evidence="2">
    <location>
        <begin position="109"/>
        <end position="130"/>
    </location>
</feature>
<organism evidence="3 4">
    <name type="scientific">Bremerella volcania</name>
    <dbReference type="NCBI Taxonomy" id="2527984"/>
    <lineage>
        <taxon>Bacteria</taxon>
        <taxon>Pseudomonadati</taxon>
        <taxon>Planctomycetota</taxon>
        <taxon>Planctomycetia</taxon>
        <taxon>Pirellulales</taxon>
        <taxon>Pirellulaceae</taxon>
        <taxon>Bremerella</taxon>
    </lineage>
</organism>
<keyword evidence="4" id="KW-1185">Reference proteome</keyword>
<sequence>MKPTIRPSNITPSSRPLSEQASPELRIDPPHAPSVDSNSADVLEDDQGVDLASADLETLPDWQRRQINQLARLMRDRQMELDRREAELNARMANFESQQRSAALAMDQPLPKSAKPTPQEPQAKASNPGGLWSIEEKIRQWRRKWRGQTTDIPEVEPEMEGPVTVRLEKLSEAESQLAQQWALLKNARSLQALREKEFAAYTAKVEREIEQSRAQQHQWLEQEQQQLAHDQDELVRRENELAGVQQEMQYAFEELQLIRDQLEMAWAEIRVRIPSALRRRLDQQTDHAVDHFDKALHARNQAAKSEIRQLLHQLELAKLEIQEQQVRLEDEADQHHTELRRAKHELADREAQVRAQLAELRREHESLNESKLEILKERYQDLSREITPKAA</sequence>
<dbReference type="OrthoDB" id="257812at2"/>
<dbReference type="KEGG" id="bvo:Pan97_52700"/>
<dbReference type="AlphaFoldDB" id="A0A518CG56"/>
<evidence type="ECO:0000313" key="3">
    <source>
        <dbReference type="EMBL" id="QDU78187.1"/>
    </source>
</evidence>
<keyword evidence="1" id="KW-0175">Coiled coil</keyword>
<dbReference type="RefSeq" id="WP_144977812.1">
    <property type="nucleotide sequence ID" value="NZ_CP036289.1"/>
</dbReference>
<dbReference type="Proteomes" id="UP000318626">
    <property type="component" value="Chromosome"/>
</dbReference>
<accession>A0A518CG56</accession>
<feature type="compositionally biased region" description="Polar residues" evidence="2">
    <location>
        <begin position="1"/>
        <end position="21"/>
    </location>
</feature>
<proteinExistence type="predicted"/>
<reference evidence="4" key="1">
    <citation type="submission" date="2019-02" db="EMBL/GenBank/DDBJ databases">
        <title>Deep-cultivation of Planctomycetes and their phenomic and genomic characterization uncovers novel biology.</title>
        <authorList>
            <person name="Wiegand S."/>
            <person name="Jogler M."/>
            <person name="Boedeker C."/>
            <person name="Pinto D."/>
            <person name="Vollmers J."/>
            <person name="Rivas-Marin E."/>
            <person name="Kohn T."/>
            <person name="Peeters S.H."/>
            <person name="Heuer A."/>
            <person name="Rast P."/>
            <person name="Oberbeckmann S."/>
            <person name="Bunk B."/>
            <person name="Jeske O."/>
            <person name="Meyerdierks A."/>
            <person name="Storesund J.E."/>
            <person name="Kallscheuer N."/>
            <person name="Luecker S."/>
            <person name="Lage O.M."/>
            <person name="Pohl T."/>
            <person name="Merkel B.J."/>
            <person name="Hornburger P."/>
            <person name="Mueller R.-W."/>
            <person name="Bruemmer F."/>
            <person name="Labrenz M."/>
            <person name="Spormann A.M."/>
            <person name="Op den Camp H."/>
            <person name="Overmann J."/>
            <person name="Amann R."/>
            <person name="Jetten M.S.M."/>
            <person name="Mascher T."/>
            <person name="Medema M.H."/>
            <person name="Devos D.P."/>
            <person name="Kaster A.-K."/>
            <person name="Ovreas L."/>
            <person name="Rohde M."/>
            <person name="Galperin M.Y."/>
            <person name="Jogler C."/>
        </authorList>
    </citation>
    <scope>NUCLEOTIDE SEQUENCE [LARGE SCALE GENOMIC DNA]</scope>
    <source>
        <strain evidence="4">Pan97</strain>
    </source>
</reference>
<protein>
    <submittedName>
        <fullName evidence="3">Uncharacterized protein</fullName>
    </submittedName>
</protein>
<feature type="coiled-coil region" evidence="1">
    <location>
        <begin position="220"/>
        <end position="247"/>
    </location>
</feature>
<name>A0A518CG56_9BACT</name>
<dbReference type="EMBL" id="CP036289">
    <property type="protein sequence ID" value="QDU78187.1"/>
    <property type="molecule type" value="Genomic_DNA"/>
</dbReference>
<gene>
    <name evidence="3" type="ORF">Pan97_52700</name>
</gene>